<organism evidence="3 4">
    <name type="scientific">Nocardioides antri</name>
    <dbReference type="NCBI Taxonomy" id="2607659"/>
    <lineage>
        <taxon>Bacteria</taxon>
        <taxon>Bacillati</taxon>
        <taxon>Actinomycetota</taxon>
        <taxon>Actinomycetes</taxon>
        <taxon>Propionibacteriales</taxon>
        <taxon>Nocardioidaceae</taxon>
        <taxon>Nocardioides</taxon>
    </lineage>
</organism>
<dbReference type="AlphaFoldDB" id="A0A5B1LE86"/>
<evidence type="ECO:0000313" key="3">
    <source>
        <dbReference type="EMBL" id="KAA1418090.1"/>
    </source>
</evidence>
<gene>
    <name evidence="3" type="ORF">F0U47_20495</name>
</gene>
<protein>
    <submittedName>
        <fullName evidence="3">Uncharacterized protein</fullName>
    </submittedName>
</protein>
<evidence type="ECO:0000256" key="2">
    <source>
        <dbReference type="SAM" id="Phobius"/>
    </source>
</evidence>
<proteinExistence type="predicted"/>
<dbReference type="RefSeq" id="WP_149752335.1">
    <property type="nucleotide sequence ID" value="NZ_VUJW01000083.1"/>
</dbReference>
<keyword evidence="2" id="KW-0812">Transmembrane</keyword>
<evidence type="ECO:0000256" key="1">
    <source>
        <dbReference type="SAM" id="MobiDB-lite"/>
    </source>
</evidence>
<keyword evidence="2" id="KW-1133">Transmembrane helix</keyword>
<feature type="non-terminal residue" evidence="3">
    <location>
        <position position="64"/>
    </location>
</feature>
<keyword evidence="2" id="KW-0472">Membrane</keyword>
<name>A0A5B1LE86_9ACTN</name>
<feature type="region of interest" description="Disordered" evidence="1">
    <location>
        <begin position="33"/>
        <end position="64"/>
    </location>
</feature>
<dbReference type="Proteomes" id="UP000324351">
    <property type="component" value="Unassembled WGS sequence"/>
</dbReference>
<reference evidence="3 4" key="1">
    <citation type="submission" date="2019-09" db="EMBL/GenBank/DDBJ databases">
        <title>Nocardioides panacisoli sp. nov., isolated from the soil of a ginseng field.</title>
        <authorList>
            <person name="Cho C."/>
        </authorList>
    </citation>
    <scope>NUCLEOTIDE SEQUENCE [LARGE SCALE GENOMIC DNA]</scope>
    <source>
        <strain evidence="3 4">BN140041</strain>
    </source>
</reference>
<accession>A0A5B1LE86</accession>
<keyword evidence="4" id="KW-1185">Reference proteome</keyword>
<dbReference type="EMBL" id="VUJW01000083">
    <property type="protein sequence ID" value="KAA1418090.1"/>
    <property type="molecule type" value="Genomic_DNA"/>
</dbReference>
<feature type="compositionally biased region" description="Basic and acidic residues" evidence="1">
    <location>
        <begin position="37"/>
        <end position="64"/>
    </location>
</feature>
<sequence length="64" mass="6826">MGPDTPRPSTHGAVALGALVLLLCALVAATFNGPSRVGHERDDDRSRVVEEGDSRERADQRSDP</sequence>
<evidence type="ECO:0000313" key="4">
    <source>
        <dbReference type="Proteomes" id="UP000324351"/>
    </source>
</evidence>
<comment type="caution">
    <text evidence="3">The sequence shown here is derived from an EMBL/GenBank/DDBJ whole genome shotgun (WGS) entry which is preliminary data.</text>
</comment>
<reference evidence="3 4" key="2">
    <citation type="submission" date="2019-09" db="EMBL/GenBank/DDBJ databases">
        <authorList>
            <person name="Jin C."/>
        </authorList>
    </citation>
    <scope>NUCLEOTIDE SEQUENCE [LARGE SCALE GENOMIC DNA]</scope>
    <source>
        <strain evidence="3 4">BN140041</strain>
    </source>
</reference>
<feature type="transmembrane region" description="Helical" evidence="2">
    <location>
        <begin position="12"/>
        <end position="31"/>
    </location>
</feature>